<evidence type="ECO:0000313" key="4">
    <source>
        <dbReference type="Proteomes" id="UP000320176"/>
    </source>
</evidence>
<dbReference type="OrthoDB" id="260214at2"/>
<feature type="transmembrane region" description="Helical" evidence="2">
    <location>
        <begin position="317"/>
        <end position="340"/>
    </location>
</feature>
<feature type="transmembrane region" description="Helical" evidence="2">
    <location>
        <begin position="202"/>
        <end position="228"/>
    </location>
</feature>
<dbReference type="EMBL" id="SJPN01000001">
    <property type="protein sequence ID" value="TWU08045.1"/>
    <property type="molecule type" value="Genomic_DNA"/>
</dbReference>
<proteinExistence type="predicted"/>
<evidence type="ECO:0000256" key="1">
    <source>
        <dbReference type="SAM" id="MobiDB-lite"/>
    </source>
</evidence>
<keyword evidence="4" id="KW-1185">Reference proteome</keyword>
<protein>
    <submittedName>
        <fullName evidence="3">ABC-2 family transporter protein</fullName>
    </submittedName>
</protein>
<dbReference type="AlphaFoldDB" id="A0A5C6B6X1"/>
<dbReference type="InterPro" id="IPR011047">
    <property type="entry name" value="Quinoprotein_ADH-like_sf"/>
</dbReference>
<dbReference type="GO" id="GO:0140359">
    <property type="term" value="F:ABC-type transporter activity"/>
    <property type="evidence" value="ECO:0007669"/>
    <property type="project" value="InterPro"/>
</dbReference>
<comment type="caution">
    <text evidence="3">The sequence shown here is derived from an EMBL/GenBank/DDBJ whole genome shotgun (WGS) entry which is preliminary data.</text>
</comment>
<feature type="transmembrane region" description="Helical" evidence="2">
    <location>
        <begin position="20"/>
        <end position="40"/>
    </location>
</feature>
<dbReference type="PANTHER" id="PTHR37305">
    <property type="entry name" value="INTEGRAL MEMBRANE PROTEIN-RELATED"/>
    <property type="match status" value="1"/>
</dbReference>
<evidence type="ECO:0000256" key="2">
    <source>
        <dbReference type="SAM" id="Phobius"/>
    </source>
</evidence>
<dbReference type="Proteomes" id="UP000320176">
    <property type="component" value="Unassembled WGS sequence"/>
</dbReference>
<feature type="transmembrane region" description="Helical" evidence="2">
    <location>
        <begin position="288"/>
        <end position="311"/>
    </location>
</feature>
<feature type="transmembrane region" description="Helical" evidence="2">
    <location>
        <begin position="248"/>
        <end position="276"/>
    </location>
</feature>
<dbReference type="SUPFAM" id="SSF50998">
    <property type="entry name" value="Quinoprotein alcohol dehydrogenase-like"/>
    <property type="match status" value="1"/>
</dbReference>
<accession>A0A5C6B6X1</accession>
<dbReference type="PANTHER" id="PTHR37305:SF1">
    <property type="entry name" value="MEMBRANE PROTEIN"/>
    <property type="match status" value="1"/>
</dbReference>
<sequence>MKPYLAVLIDSFHSAMSSRILWIAFFAIWAFLALLAPIGYQEDYTTTFRWMELQNGTQMKAMLARGLIDPSEKEKPLGRLVASFPDELKDRLRQVGVDEIRIRKDVLADALNDAIDDEGWYDAEAWKSTLRLRELRELDELPDAEITDSQRRRRARLRIEAALPGIFAARTPRSITLSYAGFALPSEFAIGKPQFITLANQFILPLLMNWLLGLALIFVGILVTSSMIPDMLQPGSLHLLLSKPISRTMLLLSKFVGGCAFVLLCVTQLVVGLWLIAGLRLDIWNARILWCIPVSVFLFSVYFSVSLLAGLRWRSPILSIGVTCIFAAVVMIIGFVGGFFDGNVTGPDTIQSVVVNGDAVVVATRGGSVKRWDDANDRWDVLVDGKGRDADVILAPTVLDNDHIATARISGGRFNPFGSGTLNLLVLNRDDDWKPESALRLPIATRRLYSIDDKWMMALNTTGLAVVERQSVLDSAGLQENDPGDQKVTSDGSTTSSEVSAETQSESVPDLATRLGNLFRMQGGPTDKFRPILPSTVALALPARVVVTDDQTSLIVYTRGRLMRLKLPESMEQRCEVIAERTIEGDESLPTVLAVSGDRILLARDDEAARVLDANTLDEIQTLSWQDSSAVVISVAGMGVRNRFVLVNSDGQAAIAAEESGTWQCRDLTIDDVTALSYDAKTDVLAVAHDVDQVDLLGAADLKRRDRLQPQLQDWRFTERYFITPLRTLTPQTVELTGTVGALISGKSSFALVQEAQEERDVIQRKMVRPLVSCSAFILVMLTISCVYFSTRDF</sequence>
<name>A0A5C6B6X1_9BACT</name>
<evidence type="ECO:0000313" key="3">
    <source>
        <dbReference type="EMBL" id="TWU08045.1"/>
    </source>
</evidence>
<keyword evidence="2" id="KW-0812">Transmembrane</keyword>
<feature type="transmembrane region" description="Helical" evidence="2">
    <location>
        <begin position="770"/>
        <end position="791"/>
    </location>
</feature>
<dbReference type="GO" id="GO:0005886">
    <property type="term" value="C:plasma membrane"/>
    <property type="evidence" value="ECO:0007669"/>
    <property type="project" value="UniProtKB-SubCell"/>
</dbReference>
<gene>
    <name evidence="3" type="ORF">Pla52n_06230</name>
</gene>
<feature type="compositionally biased region" description="Polar residues" evidence="1">
    <location>
        <begin position="487"/>
        <end position="507"/>
    </location>
</feature>
<keyword evidence="2" id="KW-0472">Membrane</keyword>
<keyword evidence="2" id="KW-1133">Transmembrane helix</keyword>
<feature type="region of interest" description="Disordered" evidence="1">
    <location>
        <begin position="475"/>
        <end position="508"/>
    </location>
</feature>
<dbReference type="Pfam" id="PF12679">
    <property type="entry name" value="ABC2_membrane_2"/>
    <property type="match status" value="1"/>
</dbReference>
<dbReference type="RefSeq" id="WP_146518159.1">
    <property type="nucleotide sequence ID" value="NZ_CP151726.1"/>
</dbReference>
<reference evidence="3 4" key="1">
    <citation type="submission" date="2019-02" db="EMBL/GenBank/DDBJ databases">
        <title>Deep-cultivation of Planctomycetes and their phenomic and genomic characterization uncovers novel biology.</title>
        <authorList>
            <person name="Wiegand S."/>
            <person name="Jogler M."/>
            <person name="Boedeker C."/>
            <person name="Pinto D."/>
            <person name="Vollmers J."/>
            <person name="Rivas-Marin E."/>
            <person name="Kohn T."/>
            <person name="Peeters S.H."/>
            <person name="Heuer A."/>
            <person name="Rast P."/>
            <person name="Oberbeckmann S."/>
            <person name="Bunk B."/>
            <person name="Jeske O."/>
            <person name="Meyerdierks A."/>
            <person name="Storesund J.E."/>
            <person name="Kallscheuer N."/>
            <person name="Luecker S."/>
            <person name="Lage O.M."/>
            <person name="Pohl T."/>
            <person name="Merkel B.J."/>
            <person name="Hornburger P."/>
            <person name="Mueller R.-W."/>
            <person name="Bruemmer F."/>
            <person name="Labrenz M."/>
            <person name="Spormann A.M."/>
            <person name="Op Den Camp H."/>
            <person name="Overmann J."/>
            <person name="Amann R."/>
            <person name="Jetten M.S.M."/>
            <person name="Mascher T."/>
            <person name="Medema M.H."/>
            <person name="Devos D.P."/>
            <person name="Kaster A.-K."/>
            <person name="Ovreas L."/>
            <person name="Rohde M."/>
            <person name="Galperin M.Y."/>
            <person name="Jogler C."/>
        </authorList>
    </citation>
    <scope>NUCLEOTIDE SEQUENCE [LARGE SCALE GENOMIC DNA]</scope>
    <source>
        <strain evidence="3 4">Pla52n</strain>
    </source>
</reference>
<organism evidence="3 4">
    <name type="scientific">Stieleria varia</name>
    <dbReference type="NCBI Taxonomy" id="2528005"/>
    <lineage>
        <taxon>Bacteria</taxon>
        <taxon>Pseudomonadati</taxon>
        <taxon>Planctomycetota</taxon>
        <taxon>Planctomycetia</taxon>
        <taxon>Pirellulales</taxon>
        <taxon>Pirellulaceae</taxon>
        <taxon>Stieleria</taxon>
    </lineage>
</organism>